<evidence type="ECO:0000313" key="7">
    <source>
        <dbReference type="Proteomes" id="UP000186997"/>
    </source>
</evidence>
<evidence type="ECO:0000313" key="6">
    <source>
        <dbReference type="EMBL" id="SIT74232.1"/>
    </source>
</evidence>
<dbReference type="SUPFAM" id="SSF46689">
    <property type="entry name" value="Homeodomain-like"/>
    <property type="match status" value="1"/>
</dbReference>
<dbReference type="InterPro" id="IPR001647">
    <property type="entry name" value="HTH_TetR"/>
</dbReference>
<dbReference type="OrthoDB" id="8478851at2"/>
<dbReference type="InterPro" id="IPR011075">
    <property type="entry name" value="TetR_C"/>
</dbReference>
<proteinExistence type="predicted"/>
<evidence type="ECO:0000256" key="4">
    <source>
        <dbReference type="PROSITE-ProRule" id="PRU00335"/>
    </source>
</evidence>
<dbReference type="GO" id="GO:0003677">
    <property type="term" value="F:DNA binding"/>
    <property type="evidence" value="ECO:0007669"/>
    <property type="project" value="UniProtKB-UniRule"/>
</dbReference>
<dbReference type="AlphaFoldDB" id="A0A1R3WAB6"/>
<dbReference type="Proteomes" id="UP000186997">
    <property type="component" value="Unassembled WGS sequence"/>
</dbReference>
<evidence type="ECO:0000256" key="3">
    <source>
        <dbReference type="ARBA" id="ARBA00023163"/>
    </source>
</evidence>
<dbReference type="SUPFAM" id="SSF48498">
    <property type="entry name" value="Tetracyclin repressor-like, C-terminal domain"/>
    <property type="match status" value="1"/>
</dbReference>
<evidence type="ECO:0000259" key="5">
    <source>
        <dbReference type="PROSITE" id="PS50977"/>
    </source>
</evidence>
<accession>A0A1R3WAB6</accession>
<gene>
    <name evidence="6" type="ORF">SAMN05421665_0019</name>
</gene>
<keyword evidence="7" id="KW-1185">Reference proteome</keyword>
<keyword evidence="1" id="KW-0805">Transcription regulation</keyword>
<keyword evidence="2 4" id="KW-0238">DNA-binding</keyword>
<dbReference type="PANTHER" id="PTHR47506:SF1">
    <property type="entry name" value="HTH-TYPE TRANSCRIPTIONAL REGULATOR YJDC"/>
    <property type="match status" value="1"/>
</dbReference>
<feature type="DNA-binding region" description="H-T-H motif" evidence="4">
    <location>
        <begin position="26"/>
        <end position="45"/>
    </location>
</feature>
<dbReference type="EMBL" id="FTPR01000001">
    <property type="protein sequence ID" value="SIT74232.1"/>
    <property type="molecule type" value="Genomic_DNA"/>
</dbReference>
<feature type="domain" description="HTH tetR-type" evidence="5">
    <location>
        <begin position="3"/>
        <end position="63"/>
    </location>
</feature>
<keyword evidence="3" id="KW-0804">Transcription</keyword>
<reference evidence="7" key="1">
    <citation type="submission" date="2017-01" db="EMBL/GenBank/DDBJ databases">
        <authorList>
            <person name="Varghese N."/>
            <person name="Submissions S."/>
        </authorList>
    </citation>
    <scope>NUCLEOTIDE SEQUENCE [LARGE SCALE GENOMIC DNA]</scope>
    <source>
        <strain evidence="7">DSM 29591</strain>
    </source>
</reference>
<protein>
    <submittedName>
        <fullName evidence="6">Transcriptional regulator, TetR family</fullName>
    </submittedName>
</protein>
<dbReference type="Pfam" id="PF00440">
    <property type="entry name" value="TetR_N"/>
    <property type="match status" value="1"/>
</dbReference>
<evidence type="ECO:0000256" key="2">
    <source>
        <dbReference type="ARBA" id="ARBA00023125"/>
    </source>
</evidence>
<sequence length="188" mass="21094">MPAPKREKLLETAEAIFAKEGFKGISVDRVLREAGVAKMTLYKGFDSKDALIQETLRRRGDRLEAHLEQYTGDANASPVDRILSVFDAMQDWSERPEFNGCYFVNALTEYGASGGEIGELARAYKQRFLDFLNLLCIEGSVVDPEDTSRILFMMIEGATVSRMSLDDPDSFARTKKVAAKILKHHSNH</sequence>
<name>A0A1R3WAB6_9RHOB</name>
<dbReference type="PROSITE" id="PS50977">
    <property type="entry name" value="HTH_TETR_2"/>
    <property type="match status" value="1"/>
</dbReference>
<dbReference type="STRING" id="287098.SAMN05421665_0019"/>
<dbReference type="Pfam" id="PF16925">
    <property type="entry name" value="TetR_C_13"/>
    <property type="match status" value="1"/>
</dbReference>
<organism evidence="6 7">
    <name type="scientific">Yoonia rosea</name>
    <dbReference type="NCBI Taxonomy" id="287098"/>
    <lineage>
        <taxon>Bacteria</taxon>
        <taxon>Pseudomonadati</taxon>
        <taxon>Pseudomonadota</taxon>
        <taxon>Alphaproteobacteria</taxon>
        <taxon>Rhodobacterales</taxon>
        <taxon>Paracoccaceae</taxon>
        <taxon>Yoonia</taxon>
    </lineage>
</organism>
<dbReference type="InterPro" id="IPR036271">
    <property type="entry name" value="Tet_transcr_reg_TetR-rel_C_sf"/>
</dbReference>
<dbReference type="Gene3D" id="1.10.357.10">
    <property type="entry name" value="Tetracycline Repressor, domain 2"/>
    <property type="match status" value="1"/>
</dbReference>
<evidence type="ECO:0000256" key="1">
    <source>
        <dbReference type="ARBA" id="ARBA00023015"/>
    </source>
</evidence>
<dbReference type="PRINTS" id="PR00455">
    <property type="entry name" value="HTHTETR"/>
</dbReference>
<dbReference type="InterPro" id="IPR009057">
    <property type="entry name" value="Homeodomain-like_sf"/>
</dbReference>
<dbReference type="PANTHER" id="PTHR47506">
    <property type="entry name" value="TRANSCRIPTIONAL REGULATORY PROTEIN"/>
    <property type="match status" value="1"/>
</dbReference>
<dbReference type="RefSeq" id="WP_076657852.1">
    <property type="nucleotide sequence ID" value="NZ_FTPR01000001.1"/>
</dbReference>